<evidence type="ECO:0000313" key="2">
    <source>
        <dbReference type="EMBL" id="MBJ2259479.1"/>
    </source>
</evidence>
<name>A0A8I1FYG0_9PSED</name>
<evidence type="ECO:0000256" key="1">
    <source>
        <dbReference type="SAM" id="Phobius"/>
    </source>
</evidence>
<feature type="transmembrane region" description="Helical" evidence="1">
    <location>
        <begin position="18"/>
        <end position="39"/>
    </location>
</feature>
<proteinExistence type="predicted"/>
<comment type="caution">
    <text evidence="2">The sequence shown here is derived from an EMBL/GenBank/DDBJ whole genome shotgun (WGS) entry which is preliminary data.</text>
</comment>
<keyword evidence="1" id="KW-0812">Transmembrane</keyword>
<protein>
    <submittedName>
        <fullName evidence="2">Uncharacterized protein</fullName>
    </submittedName>
</protein>
<sequence length="141" mass="15205">MKLFYSDRFSEPQGGSPYLAMLAFVVLYCGFTVGIGLLISGSVGHAIFSDCWVGAFLGILPTSARYKIRIGRLRALLLAVLAIAFLNYAKVIAGLLLPFPPSEQLQMLELAAATSVEVLTGLICVKLVAQFLWKGFGGNLF</sequence>
<keyword evidence="1" id="KW-0472">Membrane</keyword>
<feature type="transmembrane region" description="Helical" evidence="1">
    <location>
        <begin position="76"/>
        <end position="99"/>
    </location>
</feature>
<evidence type="ECO:0000313" key="3">
    <source>
        <dbReference type="Proteomes" id="UP000658390"/>
    </source>
</evidence>
<feature type="transmembrane region" description="Helical" evidence="1">
    <location>
        <begin position="111"/>
        <end position="133"/>
    </location>
</feature>
<keyword evidence="1" id="KW-1133">Transmembrane helix</keyword>
<dbReference type="EMBL" id="JAEKCZ010000030">
    <property type="protein sequence ID" value="MBJ2259479.1"/>
    <property type="molecule type" value="Genomic_DNA"/>
</dbReference>
<organism evidence="2 3">
    <name type="scientific">Pseudomonas psychrophila</name>
    <dbReference type="NCBI Taxonomy" id="122355"/>
    <lineage>
        <taxon>Bacteria</taxon>
        <taxon>Pseudomonadati</taxon>
        <taxon>Pseudomonadota</taxon>
        <taxon>Gammaproteobacteria</taxon>
        <taxon>Pseudomonadales</taxon>
        <taxon>Pseudomonadaceae</taxon>
        <taxon>Pseudomonas</taxon>
    </lineage>
</organism>
<reference evidence="2" key="1">
    <citation type="submission" date="2020-12" db="EMBL/GenBank/DDBJ databases">
        <title>Antibiotic resistance and phylogeny of Pseudomonas spp. isolated over three decades from chicken meat in the Norwegian food chain.</title>
        <authorList>
            <person name="Moen B."/>
        </authorList>
    </citation>
    <scope>NUCLEOTIDE SEQUENCE</scope>
    <source>
        <strain evidence="2">MF6762</strain>
    </source>
</reference>
<dbReference type="RefSeq" id="WP_198822940.1">
    <property type="nucleotide sequence ID" value="NZ_JAEKCZ010000030.1"/>
</dbReference>
<accession>A0A8I1FYG0</accession>
<dbReference type="Proteomes" id="UP000658390">
    <property type="component" value="Unassembled WGS sequence"/>
</dbReference>
<dbReference type="AlphaFoldDB" id="A0A8I1FYG0"/>
<gene>
    <name evidence="2" type="ORF">JFT45_23520</name>
</gene>